<feature type="region of interest" description="Disordered" evidence="1">
    <location>
        <begin position="113"/>
        <end position="152"/>
    </location>
</feature>
<organism evidence="2 3">
    <name type="scientific">Ancylobacter vacuolatus</name>
    <dbReference type="NCBI Taxonomy" id="223389"/>
    <lineage>
        <taxon>Bacteria</taxon>
        <taxon>Pseudomonadati</taxon>
        <taxon>Pseudomonadota</taxon>
        <taxon>Alphaproteobacteria</taxon>
        <taxon>Hyphomicrobiales</taxon>
        <taxon>Xanthobacteraceae</taxon>
        <taxon>Ancylobacter</taxon>
    </lineage>
</organism>
<evidence type="ECO:0000313" key="2">
    <source>
        <dbReference type="EMBL" id="MDQ0347181.1"/>
    </source>
</evidence>
<protein>
    <submittedName>
        <fullName evidence="2">Uncharacterized protein</fullName>
    </submittedName>
</protein>
<name>A0ABU0DFI5_9HYPH</name>
<feature type="compositionally biased region" description="Low complexity" evidence="1">
    <location>
        <begin position="113"/>
        <end position="136"/>
    </location>
</feature>
<dbReference type="RefSeq" id="WP_307059243.1">
    <property type="nucleotide sequence ID" value="NZ_JAUSUH010000003.1"/>
</dbReference>
<proteinExistence type="predicted"/>
<reference evidence="2 3" key="1">
    <citation type="submission" date="2023-07" db="EMBL/GenBank/DDBJ databases">
        <title>Genomic Encyclopedia of Type Strains, Phase IV (KMG-IV): sequencing the most valuable type-strain genomes for metagenomic binning, comparative biology and taxonomic classification.</title>
        <authorList>
            <person name="Goeker M."/>
        </authorList>
    </citation>
    <scope>NUCLEOTIDE SEQUENCE [LARGE SCALE GENOMIC DNA]</scope>
    <source>
        <strain evidence="2 3">DSM 1277</strain>
    </source>
</reference>
<evidence type="ECO:0000313" key="3">
    <source>
        <dbReference type="Proteomes" id="UP001238467"/>
    </source>
</evidence>
<accession>A0ABU0DFI5</accession>
<feature type="compositionally biased region" description="Pro residues" evidence="1">
    <location>
        <begin position="143"/>
        <end position="152"/>
    </location>
</feature>
<keyword evidence="3" id="KW-1185">Reference proteome</keyword>
<evidence type="ECO:0000256" key="1">
    <source>
        <dbReference type="SAM" id="MobiDB-lite"/>
    </source>
</evidence>
<dbReference type="Proteomes" id="UP001238467">
    <property type="component" value="Unassembled WGS sequence"/>
</dbReference>
<sequence length="152" mass="16112">MAREDRLVEDLRSIFDEARRSSGQVQAEALLAVAPVTLKSTESGVAYMRDRLTPESYREICRAIGDELDRLNNEIVRLKRLEKIAGVVETAQRRIVARPTVLTRPVVATAAKAAAATNSATARPTASATPPATASAGSVGPVKPAPLPGPAE</sequence>
<dbReference type="EMBL" id="JAUSUH010000003">
    <property type="protein sequence ID" value="MDQ0347181.1"/>
    <property type="molecule type" value="Genomic_DNA"/>
</dbReference>
<gene>
    <name evidence="2" type="ORF">J2S76_001605</name>
</gene>
<comment type="caution">
    <text evidence="2">The sequence shown here is derived from an EMBL/GenBank/DDBJ whole genome shotgun (WGS) entry which is preliminary data.</text>
</comment>